<dbReference type="PROSITE" id="PS51975">
    <property type="entry name" value="RNASE_H_2"/>
    <property type="match status" value="1"/>
</dbReference>
<dbReference type="GO" id="GO:0006298">
    <property type="term" value="P:mismatch repair"/>
    <property type="evidence" value="ECO:0007669"/>
    <property type="project" value="TreeGrafter"/>
</dbReference>
<feature type="binding site" evidence="9">
    <location>
        <position position="164"/>
    </location>
    <ligand>
        <name>a divalent metal cation</name>
        <dbReference type="ChEBI" id="CHEBI:60240"/>
    </ligand>
</feature>
<dbReference type="NCBIfam" id="TIGR00729">
    <property type="entry name" value="ribonuclease HII"/>
    <property type="match status" value="1"/>
</dbReference>
<dbReference type="AlphaFoldDB" id="A0A653CFV5"/>
<keyword evidence="13" id="KW-1185">Reference proteome</keyword>
<comment type="function">
    <text evidence="8">Catalytic subunit of RNase HII, an endonuclease that specifically degrades the RNA of RNA:DNA hybrids. Participates in DNA replication, possibly by mediating the removal of lagging-strand Okazaki fragment RNA primers during DNA replication. Mediates the excision of single ribonucleotides from DNA:RNA duplexes.</text>
</comment>
<reference evidence="12 13" key="1">
    <citation type="submission" date="2019-01" db="EMBL/GenBank/DDBJ databases">
        <authorList>
            <person name="Sayadi A."/>
        </authorList>
    </citation>
    <scope>NUCLEOTIDE SEQUENCE [LARGE SCALE GENOMIC DNA]</scope>
</reference>
<gene>
    <name evidence="12" type="ORF">CALMAC_LOCUS8784</name>
</gene>
<dbReference type="Proteomes" id="UP000410492">
    <property type="component" value="Unassembled WGS sequence"/>
</dbReference>
<evidence type="ECO:0000313" key="13">
    <source>
        <dbReference type="Proteomes" id="UP000410492"/>
    </source>
</evidence>
<evidence type="ECO:0000313" key="12">
    <source>
        <dbReference type="EMBL" id="VEN46801.1"/>
    </source>
</evidence>
<evidence type="ECO:0000256" key="3">
    <source>
        <dbReference type="ARBA" id="ARBA00007058"/>
    </source>
</evidence>
<feature type="binding site" evidence="9">
    <location>
        <position position="57"/>
    </location>
    <ligand>
        <name>a divalent metal cation</name>
        <dbReference type="ChEBI" id="CHEBI:60240"/>
    </ligand>
</feature>
<comment type="similarity">
    <text evidence="3">Belongs to the RNase HII family. Eukaryotic subfamily.</text>
</comment>
<dbReference type="InterPro" id="IPR024567">
    <property type="entry name" value="RNase_HII/HIII_dom"/>
</dbReference>
<comment type="cofactor">
    <cofactor evidence="9">
        <name>Mn(2+)</name>
        <dbReference type="ChEBI" id="CHEBI:29035"/>
    </cofactor>
    <cofactor evidence="9">
        <name>Mg(2+)</name>
        <dbReference type="ChEBI" id="CHEBI:18420"/>
    </cofactor>
    <text evidence="9">Manganese or magnesium. Binds 1 divalent metal ion per monomer in the absence of substrate. May bind a second metal ion after substrate binding.</text>
</comment>
<dbReference type="CDD" id="cd07181">
    <property type="entry name" value="RNase_HII_eukaryota_like"/>
    <property type="match status" value="1"/>
</dbReference>
<dbReference type="Gene3D" id="1.10.10.460">
    <property type="entry name" value="Ribonuclease hii. Domain 2"/>
    <property type="match status" value="1"/>
</dbReference>
<dbReference type="GO" id="GO:0032299">
    <property type="term" value="C:ribonuclease H2 complex"/>
    <property type="evidence" value="ECO:0007669"/>
    <property type="project" value="TreeGrafter"/>
</dbReference>
<sequence length="327" mass="36818">MAETNGKSSPSYKTNIIESLDTLKNFISERDNSENVFYLSPVPEVCKEYPCILGIDEAGRGPVLGPMVYGTAFCPINEQMILQKLECADSKQLNEEKRDVIFKNILENSDKVAWAIEVISPNSICNSMLSRSKYSLNQVSMDAAIKLIKAAIDSGANIQHIFVDTVGKPEKYQAYLKSIFPKYEITVAKKADSTYPIVSAASICAKVSRDHALDVWEFAEDLDIQSEKFGSGYPNDPVTKKFLVDTCDPVFGYPQLVRFSWSTAENALKETAYHVEFEEVEKQDKKDAPPANNTSITSFFKMSSKPSIEKKEHVFFTQRYLTRKVEF</sequence>
<evidence type="ECO:0000256" key="9">
    <source>
        <dbReference type="PROSITE-ProRule" id="PRU01319"/>
    </source>
</evidence>
<organism evidence="12 13">
    <name type="scientific">Callosobruchus maculatus</name>
    <name type="common">Southern cowpea weevil</name>
    <name type="synonym">Pulse bruchid</name>
    <dbReference type="NCBI Taxonomy" id="64391"/>
    <lineage>
        <taxon>Eukaryota</taxon>
        <taxon>Metazoa</taxon>
        <taxon>Ecdysozoa</taxon>
        <taxon>Arthropoda</taxon>
        <taxon>Hexapoda</taxon>
        <taxon>Insecta</taxon>
        <taxon>Pterygota</taxon>
        <taxon>Neoptera</taxon>
        <taxon>Endopterygota</taxon>
        <taxon>Coleoptera</taxon>
        <taxon>Polyphaga</taxon>
        <taxon>Cucujiformia</taxon>
        <taxon>Chrysomeloidea</taxon>
        <taxon>Chrysomelidae</taxon>
        <taxon>Bruchinae</taxon>
        <taxon>Bruchini</taxon>
        <taxon>Callosobruchus</taxon>
    </lineage>
</organism>
<evidence type="ECO:0000256" key="1">
    <source>
        <dbReference type="ARBA" id="ARBA00000077"/>
    </source>
</evidence>
<dbReference type="PANTHER" id="PTHR10954">
    <property type="entry name" value="RIBONUCLEASE H2 SUBUNIT A"/>
    <property type="match status" value="1"/>
</dbReference>
<evidence type="ECO:0000259" key="11">
    <source>
        <dbReference type="PROSITE" id="PS51975"/>
    </source>
</evidence>
<keyword evidence="5 9" id="KW-0479">Metal-binding</keyword>
<dbReference type="FunFam" id="1.10.10.460:FF:000001">
    <property type="entry name" value="Ribonuclease"/>
    <property type="match status" value="1"/>
</dbReference>
<dbReference type="SUPFAM" id="SSF53098">
    <property type="entry name" value="Ribonuclease H-like"/>
    <property type="match status" value="1"/>
</dbReference>
<dbReference type="InterPro" id="IPR036397">
    <property type="entry name" value="RNaseH_sf"/>
</dbReference>
<dbReference type="Gene3D" id="3.30.420.10">
    <property type="entry name" value="Ribonuclease H-like superfamily/Ribonuclease H"/>
    <property type="match status" value="1"/>
</dbReference>
<dbReference type="Pfam" id="PF01351">
    <property type="entry name" value="RNase_HII"/>
    <property type="match status" value="1"/>
</dbReference>
<comment type="catalytic activity">
    <reaction evidence="1 9 10">
        <text>Endonucleolytic cleavage to 5'-phosphomonoester.</text>
        <dbReference type="EC" id="3.1.26.4"/>
    </reaction>
</comment>
<keyword evidence="4 9" id="KW-0540">Nuclease</keyword>
<dbReference type="GO" id="GO:0004523">
    <property type="term" value="F:RNA-DNA hybrid ribonuclease activity"/>
    <property type="evidence" value="ECO:0007669"/>
    <property type="project" value="UniProtKB-UniRule"/>
</dbReference>
<dbReference type="InterPro" id="IPR023160">
    <property type="entry name" value="RNase_HII_hlx-loop-hlx_cap_dom"/>
</dbReference>
<dbReference type="EMBL" id="CAACVG010007740">
    <property type="protein sequence ID" value="VEN46801.1"/>
    <property type="molecule type" value="Genomic_DNA"/>
</dbReference>
<keyword evidence="6 9" id="KW-0255">Endonuclease</keyword>
<dbReference type="PANTHER" id="PTHR10954:SF7">
    <property type="entry name" value="RIBONUCLEASE H2 SUBUNIT A"/>
    <property type="match status" value="1"/>
</dbReference>
<dbReference type="FunFam" id="3.30.420.10:FF:000016">
    <property type="entry name" value="Ribonuclease"/>
    <property type="match status" value="1"/>
</dbReference>
<proteinExistence type="inferred from homology"/>
<evidence type="ECO:0000256" key="8">
    <source>
        <dbReference type="ARBA" id="ARBA00024981"/>
    </source>
</evidence>
<protein>
    <recommendedName>
        <fullName evidence="10">Ribonuclease</fullName>
        <ecNumber evidence="10">3.1.26.4</ecNumber>
    </recommendedName>
</protein>
<dbReference type="GO" id="GO:0043137">
    <property type="term" value="P:DNA replication, removal of RNA primer"/>
    <property type="evidence" value="ECO:0007669"/>
    <property type="project" value="TreeGrafter"/>
</dbReference>
<dbReference type="InterPro" id="IPR004649">
    <property type="entry name" value="RNase_H2_suA"/>
</dbReference>
<dbReference type="InterPro" id="IPR012337">
    <property type="entry name" value="RNaseH-like_sf"/>
</dbReference>
<comment type="function">
    <text evidence="10">Endonuclease that specifically degrades the RNA of RNA-DNA hybrids.</text>
</comment>
<evidence type="ECO:0000256" key="4">
    <source>
        <dbReference type="ARBA" id="ARBA00022722"/>
    </source>
</evidence>
<dbReference type="GO" id="GO:0003723">
    <property type="term" value="F:RNA binding"/>
    <property type="evidence" value="ECO:0007669"/>
    <property type="project" value="UniProtKB-UniRule"/>
</dbReference>
<comment type="cofactor">
    <cofactor evidence="2">
        <name>Mg(2+)</name>
        <dbReference type="ChEBI" id="CHEBI:18420"/>
    </cofactor>
</comment>
<name>A0A653CFV5_CALMS</name>
<evidence type="ECO:0000256" key="2">
    <source>
        <dbReference type="ARBA" id="ARBA00001946"/>
    </source>
</evidence>
<accession>A0A653CFV5</accession>
<evidence type="ECO:0000256" key="6">
    <source>
        <dbReference type="ARBA" id="ARBA00022759"/>
    </source>
</evidence>
<evidence type="ECO:0000256" key="5">
    <source>
        <dbReference type="ARBA" id="ARBA00022723"/>
    </source>
</evidence>
<dbReference type="InterPro" id="IPR001352">
    <property type="entry name" value="RNase_HII/HIII"/>
</dbReference>
<feature type="binding site" evidence="9">
    <location>
        <position position="56"/>
    </location>
    <ligand>
        <name>a divalent metal cation</name>
        <dbReference type="ChEBI" id="CHEBI:60240"/>
    </ligand>
</feature>
<evidence type="ECO:0000256" key="7">
    <source>
        <dbReference type="ARBA" id="ARBA00022801"/>
    </source>
</evidence>
<dbReference type="EC" id="3.1.26.4" evidence="10"/>
<feature type="domain" description="RNase H type-2" evidence="11">
    <location>
        <begin position="50"/>
        <end position="273"/>
    </location>
</feature>
<evidence type="ECO:0000256" key="10">
    <source>
        <dbReference type="RuleBase" id="RU003515"/>
    </source>
</evidence>
<dbReference type="OrthoDB" id="7462577at2759"/>
<dbReference type="GO" id="GO:0046872">
    <property type="term" value="F:metal ion binding"/>
    <property type="evidence" value="ECO:0007669"/>
    <property type="project" value="UniProtKB-KW"/>
</dbReference>
<keyword evidence="7 9" id="KW-0378">Hydrolase</keyword>